<accession>A0A0R1ULC1</accession>
<sequence length="199" mass="23127">MATMLRDATIVDADSVAMLVLHELERRQLRRLRRLSKEQLSQLLFVGYHQPQFRYGYTQARVYQNQGVAVGVAYGYPAAVEATLDNQWTALFERLQVAPPQQLVVTPRARPDEWYLDMLTVRGRYQGKTYQQKWFDEWLLGDAIHRAKQSAANAMGMDVRPGSSLAKLAAQYGFVAVEWRKLDRQNYIHLRLNLRGNRW</sequence>
<evidence type="ECO:0000313" key="2">
    <source>
        <dbReference type="Proteomes" id="UP000051580"/>
    </source>
</evidence>
<dbReference type="InterPro" id="IPR016181">
    <property type="entry name" value="Acyl_CoA_acyltransferase"/>
</dbReference>
<keyword evidence="2" id="KW-1185">Reference proteome</keyword>
<dbReference type="EMBL" id="AZFS01000060">
    <property type="protein sequence ID" value="KRL94079.1"/>
    <property type="molecule type" value="Genomic_DNA"/>
</dbReference>
<organism evidence="1 2">
    <name type="scientific">Levilactobacillus hammesii DSM 16381</name>
    <dbReference type="NCBI Taxonomy" id="1423753"/>
    <lineage>
        <taxon>Bacteria</taxon>
        <taxon>Bacillati</taxon>
        <taxon>Bacillota</taxon>
        <taxon>Bacilli</taxon>
        <taxon>Lactobacillales</taxon>
        <taxon>Lactobacillaceae</taxon>
        <taxon>Levilactobacillus</taxon>
    </lineage>
</organism>
<proteinExistence type="predicted"/>
<dbReference type="SUPFAM" id="SSF55729">
    <property type="entry name" value="Acyl-CoA N-acyltransferases (Nat)"/>
    <property type="match status" value="1"/>
</dbReference>
<protein>
    <recommendedName>
        <fullName evidence="3">Acetyltransferase</fullName>
    </recommendedName>
</protein>
<gene>
    <name evidence="1" type="ORF">FD28_GL000626</name>
</gene>
<dbReference type="STRING" id="1423753.FD28_GL000626"/>
<dbReference type="Gene3D" id="3.40.630.30">
    <property type="match status" value="1"/>
</dbReference>
<reference evidence="1 2" key="1">
    <citation type="journal article" date="2015" name="Genome Announc.">
        <title>Expanding the biotechnology potential of lactobacilli through comparative genomics of 213 strains and associated genera.</title>
        <authorList>
            <person name="Sun Z."/>
            <person name="Harris H.M."/>
            <person name="McCann A."/>
            <person name="Guo C."/>
            <person name="Argimon S."/>
            <person name="Zhang W."/>
            <person name="Yang X."/>
            <person name="Jeffery I.B."/>
            <person name="Cooney J.C."/>
            <person name="Kagawa T.F."/>
            <person name="Liu W."/>
            <person name="Song Y."/>
            <person name="Salvetti E."/>
            <person name="Wrobel A."/>
            <person name="Rasinkangas P."/>
            <person name="Parkhill J."/>
            <person name="Rea M.C."/>
            <person name="O'Sullivan O."/>
            <person name="Ritari J."/>
            <person name="Douillard F.P."/>
            <person name="Paul Ross R."/>
            <person name="Yang R."/>
            <person name="Briner A.E."/>
            <person name="Felis G.E."/>
            <person name="de Vos W.M."/>
            <person name="Barrangou R."/>
            <person name="Klaenhammer T.R."/>
            <person name="Caufield P.W."/>
            <person name="Cui Y."/>
            <person name="Zhang H."/>
            <person name="O'Toole P.W."/>
        </authorList>
    </citation>
    <scope>NUCLEOTIDE SEQUENCE [LARGE SCALE GENOMIC DNA]</scope>
    <source>
        <strain evidence="1 2">DSM 16381</strain>
    </source>
</reference>
<dbReference type="AlphaFoldDB" id="A0A0R1ULC1"/>
<evidence type="ECO:0008006" key="3">
    <source>
        <dbReference type="Google" id="ProtNLM"/>
    </source>
</evidence>
<comment type="caution">
    <text evidence="1">The sequence shown here is derived from an EMBL/GenBank/DDBJ whole genome shotgun (WGS) entry which is preliminary data.</text>
</comment>
<dbReference type="PATRIC" id="fig|1423753.3.peg.656"/>
<evidence type="ECO:0000313" key="1">
    <source>
        <dbReference type="EMBL" id="KRL94079.1"/>
    </source>
</evidence>
<name>A0A0R1ULC1_9LACO</name>
<dbReference type="Proteomes" id="UP000051580">
    <property type="component" value="Unassembled WGS sequence"/>
</dbReference>